<keyword evidence="2" id="KW-1185">Reference proteome</keyword>
<dbReference type="AlphaFoldDB" id="A0A1Z4JBM5"/>
<accession>A0A1Z4JBM5</accession>
<dbReference type="Pfam" id="PF07388">
    <property type="entry name" value="A-2_8-polyST"/>
    <property type="match status" value="1"/>
</dbReference>
<dbReference type="InterPro" id="IPR010866">
    <property type="entry name" value="A-2_8-polyST"/>
</dbReference>
<name>A0A1Z4JBM5_LEPBY</name>
<dbReference type="EMBL" id="AP018203">
    <property type="protein sequence ID" value="BAY54088.1"/>
    <property type="molecule type" value="Genomic_DNA"/>
</dbReference>
<organism evidence="1 2">
    <name type="scientific">Leptolyngbya boryana NIES-2135</name>
    <dbReference type="NCBI Taxonomy" id="1973484"/>
    <lineage>
        <taxon>Bacteria</taxon>
        <taxon>Bacillati</taxon>
        <taxon>Cyanobacteriota</taxon>
        <taxon>Cyanophyceae</taxon>
        <taxon>Leptolyngbyales</taxon>
        <taxon>Leptolyngbyaceae</taxon>
        <taxon>Leptolyngbya group</taxon>
        <taxon>Leptolyngbya</taxon>
    </lineage>
</organism>
<evidence type="ECO:0000313" key="2">
    <source>
        <dbReference type="Proteomes" id="UP000217895"/>
    </source>
</evidence>
<dbReference type="Proteomes" id="UP000217895">
    <property type="component" value="Chromosome"/>
</dbReference>
<gene>
    <name evidence="1" type="ORF">NIES2135_09020</name>
</gene>
<sequence length="400" mass="45619">MKRIITCQGSVQFVTALSALMKREQEQSGESYENYLVIYDLYAPGGQNEQFAAFLKTMAASVYEWNQVTYITPEQFNTIAQQLDSSSPKAIFQVVYEWVGTTVADEIYLCRNWQFGSQLLINAYQTATKICYGDSIGIYFSETSAIVGYGANSSSMPRTVPPLPIRIRLWAAVEWHRWKERLGFKTVLKDIPFDVGYFVLPNIMGEEPPMPYTLVDRGHLLSVFQQFSNLLHAEWVEQLRSSLAERSIVILLTSNFSEAGRLSSDQEIQAYRKLLLSQTIDPDAVLIIKPHPRDDTAKIQNLKIALSDVFSQIITLTNPELFFLPFEVFFQTVLHRDQFNTEIRVIAVSSACLSLKLLFETPSTIGFGDAVVRMFFKLDQIDDRLEVERMLRKALCHIKA</sequence>
<evidence type="ECO:0000313" key="1">
    <source>
        <dbReference type="EMBL" id="BAY54088.1"/>
    </source>
</evidence>
<proteinExistence type="predicted"/>
<protein>
    <submittedName>
        <fullName evidence="1">Uncharacterized protein</fullName>
    </submittedName>
</protein>
<reference evidence="1 2" key="1">
    <citation type="submission" date="2017-06" db="EMBL/GenBank/DDBJ databases">
        <title>Genome sequencing of cyanobaciteial culture collection at National Institute for Environmental Studies (NIES).</title>
        <authorList>
            <person name="Hirose Y."/>
            <person name="Shimura Y."/>
            <person name="Fujisawa T."/>
            <person name="Nakamura Y."/>
            <person name="Kawachi M."/>
        </authorList>
    </citation>
    <scope>NUCLEOTIDE SEQUENCE [LARGE SCALE GENOMIC DNA]</scope>
    <source>
        <strain evidence="1 2">NIES-2135</strain>
    </source>
</reference>